<reference evidence="7" key="1">
    <citation type="submission" date="2016-11" db="EMBL/GenBank/DDBJ databases">
        <title>Complete genome sequence of Virgibacillus pantothenticus 21D, a halophilic bacterium isolated from the deep hypersaline anoxic basin Discovery in the Mediterranean Sea.</title>
        <authorList>
            <person name="Zeaiter Z."/>
            <person name="Booth J.M."/>
            <person name="Prosdocimi E.M."/>
            <person name="Mapelli F."/>
            <person name="Fusi M."/>
            <person name="Daffonchio D."/>
            <person name="Borin S."/>
            <person name="Crotti E."/>
        </authorList>
    </citation>
    <scope>NUCLEOTIDE SEQUENCE [LARGE SCALE GENOMIC DNA]</scope>
    <source>
        <strain evidence="7">21D</strain>
    </source>
</reference>
<dbReference type="GO" id="GO:0016757">
    <property type="term" value="F:glycosyltransferase activity"/>
    <property type="evidence" value="ECO:0007669"/>
    <property type="project" value="UniProtKB-KW"/>
</dbReference>
<evidence type="ECO:0000256" key="4">
    <source>
        <dbReference type="SAM" id="Coils"/>
    </source>
</evidence>
<dbReference type="EMBL" id="CP018622">
    <property type="protein sequence ID" value="AUJ23986.1"/>
    <property type="molecule type" value="Genomic_DNA"/>
</dbReference>
<dbReference type="Proteomes" id="UP000234237">
    <property type="component" value="Chromosome"/>
</dbReference>
<sequence>MNNFNSKYEEKLNKIKERKKELLKNIDTEKEIVKYLRENDQSWYFFLKDNLIIEKEKKLSKEEYLQIKQRKFDNEYLGLIRNRLKSISKSNGSRFYEKMNTNIATVCDLKFYNTFKDTVNLEVVDPQKKLDITLYEALIISSFNESLCGEWVYNDKENSIINQMLAIVNEFHKYGKPVIFYDQRKDVNNYILEVAKNSDIIFTTTRNKLRYYHENNIYNVEIGSYTINPQLFNPIGIYDIPRVDGVLYEGDWENNFLQEEILDGVVNSDKNLKIIEPGSIYKTPEEYNYPTKYLKYISPLDGYTSKDFHKLYNYSIAFNDIERIYELQATGSIVISNYHPYINNNFPNVYTVDTQFEVINVLNSQNPQSMYQLQLEGVRNVMNNYTCYEKMDLVLNKVGINCNLKPRRVLVVGCSNKSREQFERQSYKNAQFALLSEFKNINFSDFDFLVYFNDNYFYEEYYLEDLLNGFKYTNSDFVAKNDKNDAIKSFSYINEITDIYKTMFHIKSFLKEDIISQRFKPNAYNGFCIDHLEVSLKKDKKLKESNELKELSVIVPIYNNGKFLEYKCFESLKRSSIFNKMEIIFVDDGSTDNETLKIVNRLFRSYDNIILYTFNDYGSGSASRPRNKGIELATCEYVTYLDPDNEAINDGYARLLCDIKSRESLDVVVGNISRYDSSLNKKEINYYNTAFKITHSDIVRNPKELLKKSNLKVQSIQALIAKKSLITDNNLKMVESAAGQDTLFFQELLVHANELKIVNMNIHVYYAAVDNSVTNTVSSNFYKKYYKVEKERIKFLHRHDLFDIYINKKFPLYFVNWYLKKLTSLKKGEESESLIILKKIYDMYSPYVKIDDDLIKMFRKYVERGRYVDFVIYCKENCK</sequence>
<dbReference type="SUPFAM" id="SSF53448">
    <property type="entry name" value="Nucleotide-diphospho-sugar transferases"/>
    <property type="match status" value="1"/>
</dbReference>
<dbReference type="CDD" id="cd00761">
    <property type="entry name" value="Glyco_tranf_GTA_type"/>
    <property type="match status" value="1"/>
</dbReference>
<evidence type="ECO:0000256" key="1">
    <source>
        <dbReference type="ARBA" id="ARBA00006739"/>
    </source>
</evidence>
<feature type="domain" description="Glycosyltransferase 2-like" evidence="5">
    <location>
        <begin position="552"/>
        <end position="686"/>
    </location>
</feature>
<dbReference type="Gene3D" id="3.90.550.10">
    <property type="entry name" value="Spore Coat Polysaccharide Biosynthesis Protein SpsA, Chain A"/>
    <property type="match status" value="1"/>
</dbReference>
<protein>
    <submittedName>
        <fullName evidence="6">GalNAc(5)-diNAcBac-PP-undecaprenol beta-1,3-glucosyltransferase</fullName>
        <ecNumber evidence="6">2.4.1.293</ecNumber>
    </submittedName>
</protein>
<evidence type="ECO:0000313" key="7">
    <source>
        <dbReference type="Proteomes" id="UP000234237"/>
    </source>
</evidence>
<proteinExistence type="inferred from homology"/>
<dbReference type="RefSeq" id="WP_101932837.1">
    <property type="nucleotide sequence ID" value="NZ_CP018622.1"/>
</dbReference>
<evidence type="ECO:0000313" key="6">
    <source>
        <dbReference type="EMBL" id="AUJ23986.1"/>
    </source>
</evidence>
<evidence type="ECO:0000259" key="5">
    <source>
        <dbReference type="Pfam" id="PF00535"/>
    </source>
</evidence>
<dbReference type="InterPro" id="IPR029044">
    <property type="entry name" value="Nucleotide-diphossugar_trans"/>
</dbReference>
<gene>
    <name evidence="6" type="primary">pglI</name>
    <name evidence="6" type="ORF">A21D_00874</name>
</gene>
<evidence type="ECO:0000256" key="2">
    <source>
        <dbReference type="ARBA" id="ARBA00022676"/>
    </source>
</evidence>
<dbReference type="EC" id="2.4.1.293" evidence="6"/>
<dbReference type="AlphaFoldDB" id="A0A2K9IW38"/>
<feature type="coiled-coil region" evidence="4">
    <location>
        <begin position="1"/>
        <end position="32"/>
    </location>
</feature>
<evidence type="ECO:0000256" key="3">
    <source>
        <dbReference type="ARBA" id="ARBA00022679"/>
    </source>
</evidence>
<dbReference type="Pfam" id="PF00535">
    <property type="entry name" value="Glycos_transf_2"/>
    <property type="match status" value="1"/>
</dbReference>
<dbReference type="PANTHER" id="PTHR43630:SF1">
    <property type="entry name" value="POLY-BETA-1,6-N-ACETYL-D-GLUCOSAMINE SYNTHASE"/>
    <property type="match status" value="1"/>
</dbReference>
<dbReference type="KEGG" id="vpn:A21D_00874"/>
<organism evidence="6 7">
    <name type="scientific">Virgibacillus dokdonensis</name>
    <dbReference type="NCBI Taxonomy" id="302167"/>
    <lineage>
        <taxon>Bacteria</taxon>
        <taxon>Bacillati</taxon>
        <taxon>Bacillota</taxon>
        <taxon>Bacilli</taxon>
        <taxon>Bacillales</taxon>
        <taxon>Bacillaceae</taxon>
        <taxon>Virgibacillus</taxon>
    </lineage>
</organism>
<dbReference type="PANTHER" id="PTHR43630">
    <property type="entry name" value="POLY-BETA-1,6-N-ACETYL-D-GLUCOSAMINE SYNTHASE"/>
    <property type="match status" value="1"/>
</dbReference>
<comment type="similarity">
    <text evidence="1">Belongs to the glycosyltransferase 2 family.</text>
</comment>
<name>A0A2K9IW38_9BACI</name>
<keyword evidence="2 6" id="KW-0328">Glycosyltransferase</keyword>
<dbReference type="InterPro" id="IPR001173">
    <property type="entry name" value="Glyco_trans_2-like"/>
</dbReference>
<accession>A0A2K9IW38</accession>
<keyword evidence="4" id="KW-0175">Coiled coil</keyword>
<keyword evidence="3 6" id="KW-0808">Transferase</keyword>